<keyword evidence="1" id="KW-0812">Transmembrane</keyword>
<proteinExistence type="predicted"/>
<dbReference type="HOGENOM" id="CLU_3318745_0_0_12"/>
<dbReference type="EMBL" id="CP001843">
    <property type="protein sequence ID" value="AEF86968.1"/>
    <property type="molecule type" value="Genomic_DNA"/>
</dbReference>
<keyword evidence="3" id="KW-1185">Reference proteome</keyword>
<gene>
    <name evidence="2" type="ordered locus">TREPR_2293</name>
</gene>
<reference evidence="2 3" key="2">
    <citation type="journal article" date="2011" name="ISME J.">
        <title>RNA-seq reveals cooperative metabolic interactions between two termite-gut spirochete species in co-culture.</title>
        <authorList>
            <person name="Rosenthal A.Z."/>
            <person name="Matson E.G."/>
            <person name="Eldar A."/>
            <person name="Leadbetter J.R."/>
        </authorList>
    </citation>
    <scope>NUCLEOTIDE SEQUENCE [LARGE SCALE GENOMIC DNA]</scope>
    <source>
        <strain evidence="3">ATCC BAA-887 / DSM 12427 / ZAS-2</strain>
    </source>
</reference>
<evidence type="ECO:0000313" key="2">
    <source>
        <dbReference type="EMBL" id="AEF86968.1"/>
    </source>
</evidence>
<accession>F5YI11</accession>
<keyword evidence="1" id="KW-1133">Transmembrane helix</keyword>
<dbReference type="Proteomes" id="UP000009223">
    <property type="component" value="Chromosome"/>
</dbReference>
<reference evidence="3" key="1">
    <citation type="submission" date="2009-12" db="EMBL/GenBank/DDBJ databases">
        <title>Complete sequence of Treponema primitia strain ZAS-2.</title>
        <authorList>
            <person name="Tetu S.G."/>
            <person name="Matson E."/>
            <person name="Ren Q."/>
            <person name="Seshadri R."/>
            <person name="Elbourne L."/>
            <person name="Hassan K.A."/>
            <person name="Durkin A."/>
            <person name="Radune D."/>
            <person name="Mohamoud Y."/>
            <person name="Shay R."/>
            <person name="Jin S."/>
            <person name="Zhang X."/>
            <person name="Lucey K."/>
            <person name="Ballor N.R."/>
            <person name="Ottesen E."/>
            <person name="Rosenthal R."/>
            <person name="Allen A."/>
            <person name="Leadbetter J.R."/>
            <person name="Paulsen I.T."/>
        </authorList>
    </citation>
    <scope>NUCLEOTIDE SEQUENCE [LARGE SCALE GENOMIC DNA]</scope>
    <source>
        <strain evidence="3">ATCC BAA-887 / DSM 12427 / ZAS-2</strain>
    </source>
</reference>
<dbReference type="AlphaFoldDB" id="F5YI11"/>
<feature type="transmembrane region" description="Helical" evidence="1">
    <location>
        <begin position="12"/>
        <end position="30"/>
    </location>
</feature>
<protein>
    <submittedName>
        <fullName evidence="2">Uncharacterized protein</fullName>
    </submittedName>
</protein>
<evidence type="ECO:0000256" key="1">
    <source>
        <dbReference type="SAM" id="Phobius"/>
    </source>
</evidence>
<dbReference type="KEGG" id="tpi:TREPR_2293"/>
<evidence type="ECO:0000313" key="3">
    <source>
        <dbReference type="Proteomes" id="UP000009223"/>
    </source>
</evidence>
<dbReference type="STRING" id="545694.TREPR_2293"/>
<sequence>MGFGWTNEEDMNIFVSVEKLCAFFLFFRWAKPGNGYMFL</sequence>
<name>F5YI11_TREPZ</name>
<organism evidence="2 3">
    <name type="scientific">Treponema primitia (strain ATCC BAA-887 / DSM 12427 / ZAS-2)</name>
    <dbReference type="NCBI Taxonomy" id="545694"/>
    <lineage>
        <taxon>Bacteria</taxon>
        <taxon>Pseudomonadati</taxon>
        <taxon>Spirochaetota</taxon>
        <taxon>Spirochaetia</taxon>
        <taxon>Spirochaetales</taxon>
        <taxon>Treponemataceae</taxon>
        <taxon>Treponema</taxon>
    </lineage>
</organism>
<keyword evidence="1" id="KW-0472">Membrane</keyword>